<evidence type="ECO:0000313" key="2">
    <source>
        <dbReference type="Proteomes" id="UP001407405"/>
    </source>
</evidence>
<reference evidence="1 2" key="1">
    <citation type="submission" date="2024-04" db="EMBL/GenBank/DDBJ databases">
        <title>Genome sequencing and metabolic network reconstruction of aminoacids and betaine degradation by Anoxynatronum sibiricum.</title>
        <authorList>
            <person name="Detkova E.N."/>
            <person name="Boltjanskaja Y.V."/>
            <person name="Mardanov A.V."/>
            <person name="Kevbrin V."/>
        </authorList>
    </citation>
    <scope>NUCLEOTIDE SEQUENCE [LARGE SCALE GENOMIC DNA]</scope>
    <source>
        <strain evidence="1 2">Z-7981</strain>
    </source>
</reference>
<dbReference type="EMBL" id="JBCITM010000020">
    <property type="protein sequence ID" value="MEN1761752.1"/>
    <property type="molecule type" value="Genomic_DNA"/>
</dbReference>
<name>A0ABU9VX65_9CLOT</name>
<dbReference type="InterPro" id="IPR035424">
    <property type="entry name" value="Antitoxin_RelB"/>
</dbReference>
<sequence length="141" mass="16328">MQSVNATDMRKDFGKYIDEIVRTKPVMVKRSRDYFLGISVDMMLELVEDVVFRAETFVEDDGSVTLSLVDYDLVVNGKDREDALTAMVTDLREYAQEYYDNIHFWSSDLLRRKQIKGILKVLLTEKDEALKESIRCQAGES</sequence>
<dbReference type="Gene3D" id="3.30.160.620">
    <property type="match status" value="1"/>
</dbReference>
<gene>
    <name evidence="1" type="ORF">AAIG11_14795</name>
</gene>
<dbReference type="Gene3D" id="3.40.1620.10">
    <property type="entry name" value="YefM-like domain"/>
    <property type="match status" value="1"/>
</dbReference>
<organism evidence="1 2">
    <name type="scientific">Anoxynatronum sibiricum</name>
    <dbReference type="NCBI Taxonomy" id="210623"/>
    <lineage>
        <taxon>Bacteria</taxon>
        <taxon>Bacillati</taxon>
        <taxon>Bacillota</taxon>
        <taxon>Clostridia</taxon>
        <taxon>Eubacteriales</taxon>
        <taxon>Clostridiaceae</taxon>
        <taxon>Anoxynatronum</taxon>
    </lineage>
</organism>
<keyword evidence="2" id="KW-1185">Reference proteome</keyword>
<dbReference type="RefSeq" id="WP_343187038.1">
    <property type="nucleotide sequence ID" value="NZ_JBCITM010000020.1"/>
</dbReference>
<accession>A0ABU9VX65</accession>
<dbReference type="Pfam" id="PF12910">
    <property type="entry name" value="PHD_like"/>
    <property type="match status" value="1"/>
</dbReference>
<evidence type="ECO:0000313" key="1">
    <source>
        <dbReference type="EMBL" id="MEN1761752.1"/>
    </source>
</evidence>
<comment type="caution">
    <text evidence="1">The sequence shown here is derived from an EMBL/GenBank/DDBJ whole genome shotgun (WGS) entry which is preliminary data.</text>
</comment>
<protein>
    <submittedName>
        <fullName evidence="1">Uncharacterized protein</fullName>
    </submittedName>
</protein>
<dbReference type="Proteomes" id="UP001407405">
    <property type="component" value="Unassembled WGS sequence"/>
</dbReference>
<proteinExistence type="predicted"/>